<dbReference type="GO" id="GO:0006633">
    <property type="term" value="P:fatty acid biosynthetic process"/>
    <property type="evidence" value="ECO:0007669"/>
    <property type="project" value="UniProtKB-UniRule"/>
</dbReference>
<evidence type="ECO:0000313" key="16">
    <source>
        <dbReference type="Proteomes" id="UP000254720"/>
    </source>
</evidence>
<sequence>MNKRRVVVTGLGMVTPLGHDMESTWKAIIAGKSGVAAIDHFDASDLSCQICSRVKNFDASPYMSEKEARKRDYFIQYGMAAAMQAIQDSGLEVSEANAHRIGLAVGSGIGGLPLIEKSHAVMLESGPRRISPFFIPGALINMIAGNLSIQYGMRGPNIALVSACTTGTHNIGVAARTIVYGDADVMIAGASEMATTKLGLAGFASMRALSTRNDAPEKASRPWDKDRDGFVLGDGAGVIVLEEYEHAKARGAKIYAELIGFGMSADAHHMTSPDPEGKGAASAMKASLIDAGIKPEEVQYINAHATSTPAGDELEVKGIKRTFGDHAYQLAVSSTKSMTGHLLGAAGAVEAIFSILAIRDQVAPPTINLENPSESCDLNFVPNQAQPMKIDVSLSNSFGFGGTNGTLVFRKMK</sequence>
<dbReference type="InterPro" id="IPR000794">
    <property type="entry name" value="Beta-ketoacyl_synthase"/>
</dbReference>
<evidence type="ECO:0000313" key="15">
    <source>
        <dbReference type="EMBL" id="RDI46014.1"/>
    </source>
</evidence>
<keyword evidence="5 11" id="KW-0444">Lipid biosynthesis</keyword>
<evidence type="ECO:0000256" key="10">
    <source>
        <dbReference type="ARBA" id="ARBA00023315"/>
    </source>
</evidence>
<evidence type="ECO:0000256" key="6">
    <source>
        <dbReference type="ARBA" id="ARBA00022679"/>
    </source>
</evidence>
<dbReference type="NCBIfam" id="NF004970">
    <property type="entry name" value="PRK06333.1"/>
    <property type="match status" value="1"/>
</dbReference>
<keyword evidence="8" id="KW-0443">Lipid metabolism</keyword>
<dbReference type="Gene3D" id="3.40.47.10">
    <property type="match status" value="1"/>
</dbReference>
<dbReference type="CDD" id="cd00834">
    <property type="entry name" value="KAS_I_II"/>
    <property type="match status" value="1"/>
</dbReference>
<feature type="domain" description="Ketosynthase family 3 (KS3)" evidence="14">
    <location>
        <begin position="3"/>
        <end position="411"/>
    </location>
</feature>
<comment type="catalytic activity">
    <reaction evidence="11">
        <text>a fatty acyl-[ACP] + malonyl-[ACP] + H(+) = a 3-oxoacyl-[ACP] + holo-[ACP] + CO2</text>
        <dbReference type="Rhea" id="RHEA:22836"/>
        <dbReference type="Rhea" id="RHEA-COMP:9623"/>
        <dbReference type="Rhea" id="RHEA-COMP:9685"/>
        <dbReference type="Rhea" id="RHEA-COMP:9916"/>
        <dbReference type="Rhea" id="RHEA-COMP:14125"/>
        <dbReference type="ChEBI" id="CHEBI:15378"/>
        <dbReference type="ChEBI" id="CHEBI:16526"/>
        <dbReference type="ChEBI" id="CHEBI:64479"/>
        <dbReference type="ChEBI" id="CHEBI:78449"/>
        <dbReference type="ChEBI" id="CHEBI:78776"/>
        <dbReference type="ChEBI" id="CHEBI:138651"/>
    </reaction>
</comment>
<evidence type="ECO:0000256" key="2">
    <source>
        <dbReference type="ARBA" id="ARBA00008467"/>
    </source>
</evidence>
<dbReference type="InterPro" id="IPR018201">
    <property type="entry name" value="Ketoacyl_synth_AS"/>
</dbReference>
<dbReference type="NCBIfam" id="NF005589">
    <property type="entry name" value="PRK07314.1"/>
    <property type="match status" value="1"/>
</dbReference>
<dbReference type="Proteomes" id="UP000254720">
    <property type="component" value="Unassembled WGS sequence"/>
</dbReference>
<comment type="pathway">
    <text evidence="1 11">Lipid metabolism; fatty acid biosynthesis.</text>
</comment>
<dbReference type="Pfam" id="PF00109">
    <property type="entry name" value="ketoacyl-synt"/>
    <property type="match status" value="1"/>
</dbReference>
<dbReference type="EMBL" id="QQAX01000006">
    <property type="protein sequence ID" value="RDI46014.1"/>
    <property type="molecule type" value="Genomic_DNA"/>
</dbReference>
<dbReference type="GO" id="GO:0004315">
    <property type="term" value="F:3-oxoacyl-[acyl-carrier-protein] synthase activity"/>
    <property type="evidence" value="ECO:0007669"/>
    <property type="project" value="UniProtKB-UniRule"/>
</dbReference>
<evidence type="ECO:0000256" key="11">
    <source>
        <dbReference type="PIRNR" id="PIRNR000447"/>
    </source>
</evidence>
<dbReference type="SUPFAM" id="SSF53901">
    <property type="entry name" value="Thiolase-like"/>
    <property type="match status" value="2"/>
</dbReference>
<evidence type="ECO:0000256" key="9">
    <source>
        <dbReference type="ARBA" id="ARBA00023160"/>
    </source>
</evidence>
<evidence type="ECO:0000256" key="3">
    <source>
        <dbReference type="ARBA" id="ARBA00012356"/>
    </source>
</evidence>
<feature type="active site" description="For beta-ketoacyl synthase activity" evidence="12">
    <location>
        <position position="164"/>
    </location>
</feature>
<keyword evidence="6 11" id="KW-0808">Transferase</keyword>
<keyword evidence="9 11" id="KW-0275">Fatty acid biosynthesis</keyword>
<accession>A0A370GTZ2</accession>
<evidence type="ECO:0000259" key="14">
    <source>
        <dbReference type="PROSITE" id="PS52004"/>
    </source>
</evidence>
<dbReference type="RefSeq" id="WP_114833912.1">
    <property type="nucleotide sequence ID" value="NZ_LR699114.1"/>
</dbReference>
<evidence type="ECO:0000256" key="1">
    <source>
        <dbReference type="ARBA" id="ARBA00005194"/>
    </source>
</evidence>
<keyword evidence="10 11" id="KW-0012">Acyltransferase</keyword>
<dbReference type="PROSITE" id="PS00606">
    <property type="entry name" value="KS3_1"/>
    <property type="match status" value="1"/>
</dbReference>
<evidence type="ECO:0000256" key="12">
    <source>
        <dbReference type="PIRSR" id="PIRSR000447-1"/>
    </source>
</evidence>
<dbReference type="PANTHER" id="PTHR11712">
    <property type="entry name" value="POLYKETIDE SYNTHASE-RELATED"/>
    <property type="match status" value="1"/>
</dbReference>
<gene>
    <name evidence="15" type="ORF">C8D86_10618</name>
</gene>
<name>A0A370GTZ2_9COXI</name>
<comment type="caution">
    <text evidence="15">The sequence shown here is derived from an EMBL/GenBank/DDBJ whole genome shotgun (WGS) entry which is preliminary data.</text>
</comment>
<protein>
    <recommendedName>
        <fullName evidence="4 11">3-oxoacyl-[acyl-carrier-protein] synthase 2</fullName>
        <ecNumber evidence="3 11">2.3.1.179</ecNumber>
    </recommendedName>
</protein>
<comment type="similarity">
    <text evidence="2 11 13">Belongs to the thiolase-like superfamily. Beta-ketoacyl-ACP synthases family.</text>
</comment>
<evidence type="ECO:0000256" key="13">
    <source>
        <dbReference type="RuleBase" id="RU003694"/>
    </source>
</evidence>
<dbReference type="UniPathway" id="UPA00094"/>
<dbReference type="InterPro" id="IPR020841">
    <property type="entry name" value="PKS_Beta-ketoAc_synthase_dom"/>
</dbReference>
<keyword evidence="7" id="KW-0276">Fatty acid metabolism</keyword>
<comment type="function">
    <text evidence="11">Involved in the type II fatty acid elongation cycle. Catalyzes the elongation of a wide range of acyl-ACP by the addition of two carbons from malonyl-ACP to an acyl acceptor. Can efficiently catalyze the conversion of palmitoleoyl-ACP (cis-hexadec-9-enoyl-ACP) to cis-vaccenoyl-ACP (cis-octadec-11-enoyl-ACP), an essential step in the thermal regulation of fatty acid composition.</text>
</comment>
<dbReference type="GO" id="GO:0005829">
    <property type="term" value="C:cytosol"/>
    <property type="evidence" value="ECO:0007669"/>
    <property type="project" value="TreeGrafter"/>
</dbReference>
<dbReference type="InterPro" id="IPR014031">
    <property type="entry name" value="Ketoacyl_synth_C"/>
</dbReference>
<comment type="catalytic activity">
    <reaction evidence="11">
        <text>(9Z)-hexadecenoyl-[ACP] + malonyl-[ACP] + H(+) = 3-oxo-(11Z)-octadecenoyl-[ACP] + holo-[ACP] + CO2</text>
        <dbReference type="Rhea" id="RHEA:55040"/>
        <dbReference type="Rhea" id="RHEA-COMP:9623"/>
        <dbReference type="Rhea" id="RHEA-COMP:9685"/>
        <dbReference type="Rhea" id="RHEA-COMP:10800"/>
        <dbReference type="Rhea" id="RHEA-COMP:14074"/>
        <dbReference type="ChEBI" id="CHEBI:15378"/>
        <dbReference type="ChEBI" id="CHEBI:16526"/>
        <dbReference type="ChEBI" id="CHEBI:64479"/>
        <dbReference type="ChEBI" id="CHEBI:78449"/>
        <dbReference type="ChEBI" id="CHEBI:83989"/>
        <dbReference type="ChEBI" id="CHEBI:138538"/>
        <dbReference type="EC" id="2.3.1.179"/>
    </reaction>
</comment>
<organism evidence="15 16">
    <name type="scientific">Aquicella lusitana</name>
    <dbReference type="NCBI Taxonomy" id="254246"/>
    <lineage>
        <taxon>Bacteria</taxon>
        <taxon>Pseudomonadati</taxon>
        <taxon>Pseudomonadota</taxon>
        <taxon>Gammaproteobacteria</taxon>
        <taxon>Legionellales</taxon>
        <taxon>Coxiellaceae</taxon>
        <taxon>Aquicella</taxon>
    </lineage>
</organism>
<keyword evidence="16" id="KW-1185">Reference proteome</keyword>
<proteinExistence type="inferred from homology"/>
<dbReference type="FunFam" id="3.40.47.10:FF:000009">
    <property type="entry name" value="3-oxoacyl-[acyl-carrier-protein] synthase 2"/>
    <property type="match status" value="1"/>
</dbReference>
<evidence type="ECO:0000256" key="8">
    <source>
        <dbReference type="ARBA" id="ARBA00023098"/>
    </source>
</evidence>
<dbReference type="PANTHER" id="PTHR11712:SF336">
    <property type="entry name" value="3-OXOACYL-[ACYL-CARRIER-PROTEIN] SYNTHASE, MITOCHONDRIAL"/>
    <property type="match status" value="1"/>
</dbReference>
<dbReference type="AlphaFoldDB" id="A0A370GTZ2"/>
<dbReference type="InterPro" id="IPR016039">
    <property type="entry name" value="Thiolase-like"/>
</dbReference>
<dbReference type="InterPro" id="IPR017568">
    <property type="entry name" value="3-oxoacyl-ACP_synth-2"/>
</dbReference>
<dbReference type="Pfam" id="PF02801">
    <property type="entry name" value="Ketoacyl-synt_C"/>
    <property type="match status" value="1"/>
</dbReference>
<dbReference type="InterPro" id="IPR014030">
    <property type="entry name" value="Ketoacyl_synth_N"/>
</dbReference>
<evidence type="ECO:0000256" key="7">
    <source>
        <dbReference type="ARBA" id="ARBA00022832"/>
    </source>
</evidence>
<dbReference type="EC" id="2.3.1.179" evidence="3 11"/>
<dbReference type="OrthoDB" id="9808669at2"/>
<evidence type="ECO:0000256" key="5">
    <source>
        <dbReference type="ARBA" id="ARBA00022516"/>
    </source>
</evidence>
<dbReference type="PIRSF" id="PIRSF000447">
    <property type="entry name" value="KAS_II"/>
    <property type="match status" value="1"/>
</dbReference>
<dbReference type="SMART" id="SM00825">
    <property type="entry name" value="PKS_KS"/>
    <property type="match status" value="1"/>
</dbReference>
<evidence type="ECO:0000256" key="4">
    <source>
        <dbReference type="ARBA" id="ARBA00014657"/>
    </source>
</evidence>
<dbReference type="PROSITE" id="PS52004">
    <property type="entry name" value="KS3_2"/>
    <property type="match status" value="1"/>
</dbReference>
<reference evidence="15 16" key="1">
    <citation type="submission" date="2018-07" db="EMBL/GenBank/DDBJ databases">
        <title>Genomic Encyclopedia of Type Strains, Phase IV (KMG-IV): sequencing the most valuable type-strain genomes for metagenomic binning, comparative biology and taxonomic classification.</title>
        <authorList>
            <person name="Goeker M."/>
        </authorList>
    </citation>
    <scope>NUCLEOTIDE SEQUENCE [LARGE SCALE GENOMIC DNA]</scope>
    <source>
        <strain evidence="15 16">DSM 16500</strain>
    </source>
</reference>
<dbReference type="NCBIfam" id="TIGR03150">
    <property type="entry name" value="fabF"/>
    <property type="match status" value="1"/>
</dbReference>